<name>A0A5B7D9X8_PORTR</name>
<dbReference type="EMBL" id="VSRR010000649">
    <property type="protein sequence ID" value="MPC18130.1"/>
    <property type="molecule type" value="Genomic_DNA"/>
</dbReference>
<evidence type="ECO:0000313" key="2">
    <source>
        <dbReference type="EMBL" id="MPC18130.1"/>
    </source>
</evidence>
<feature type="compositionally biased region" description="Polar residues" evidence="1">
    <location>
        <begin position="31"/>
        <end position="45"/>
    </location>
</feature>
<comment type="caution">
    <text evidence="2">The sequence shown here is derived from an EMBL/GenBank/DDBJ whole genome shotgun (WGS) entry which is preliminary data.</text>
</comment>
<dbReference type="Proteomes" id="UP000324222">
    <property type="component" value="Unassembled WGS sequence"/>
</dbReference>
<proteinExistence type="predicted"/>
<evidence type="ECO:0000256" key="1">
    <source>
        <dbReference type="SAM" id="MobiDB-lite"/>
    </source>
</evidence>
<feature type="region of interest" description="Disordered" evidence="1">
    <location>
        <begin position="1"/>
        <end position="46"/>
    </location>
</feature>
<evidence type="ECO:0000313" key="3">
    <source>
        <dbReference type="Proteomes" id="UP000324222"/>
    </source>
</evidence>
<reference evidence="2 3" key="1">
    <citation type="submission" date="2019-05" db="EMBL/GenBank/DDBJ databases">
        <title>Another draft genome of Portunus trituberculatus and its Hox gene families provides insights of decapod evolution.</title>
        <authorList>
            <person name="Jeong J.-H."/>
            <person name="Song I."/>
            <person name="Kim S."/>
            <person name="Choi T."/>
            <person name="Kim D."/>
            <person name="Ryu S."/>
            <person name="Kim W."/>
        </authorList>
    </citation>
    <scope>NUCLEOTIDE SEQUENCE [LARGE SCALE GENOMIC DNA]</scope>
    <source>
        <tissue evidence="2">Muscle</tissue>
    </source>
</reference>
<feature type="compositionally biased region" description="Pro residues" evidence="1">
    <location>
        <begin position="1"/>
        <end position="10"/>
    </location>
</feature>
<gene>
    <name evidence="2" type="ORF">E2C01_011005</name>
</gene>
<dbReference type="AlphaFoldDB" id="A0A5B7D9X8"/>
<accession>A0A5B7D9X8</accession>
<protein>
    <submittedName>
        <fullName evidence="2">Uncharacterized protein</fullName>
    </submittedName>
</protein>
<keyword evidence="3" id="KW-1185">Reference proteome</keyword>
<sequence length="85" mass="9333">MPLGPPPPPDATHHHLTNSIMTPHHNRRPMNESTESTSLSNQEQDTVALCVPHSSSEQPGVLCVVEMNHRLVDTTPPRPELLSVT</sequence>
<organism evidence="2 3">
    <name type="scientific">Portunus trituberculatus</name>
    <name type="common">Swimming crab</name>
    <name type="synonym">Neptunus trituberculatus</name>
    <dbReference type="NCBI Taxonomy" id="210409"/>
    <lineage>
        <taxon>Eukaryota</taxon>
        <taxon>Metazoa</taxon>
        <taxon>Ecdysozoa</taxon>
        <taxon>Arthropoda</taxon>
        <taxon>Crustacea</taxon>
        <taxon>Multicrustacea</taxon>
        <taxon>Malacostraca</taxon>
        <taxon>Eumalacostraca</taxon>
        <taxon>Eucarida</taxon>
        <taxon>Decapoda</taxon>
        <taxon>Pleocyemata</taxon>
        <taxon>Brachyura</taxon>
        <taxon>Eubrachyura</taxon>
        <taxon>Portunoidea</taxon>
        <taxon>Portunidae</taxon>
        <taxon>Portuninae</taxon>
        <taxon>Portunus</taxon>
    </lineage>
</organism>